<comment type="similarity">
    <text evidence="1">Belongs to the peptidase C48 family.</text>
</comment>
<dbReference type="InterPro" id="IPR003653">
    <property type="entry name" value="Peptidase_C48_C"/>
</dbReference>
<feature type="domain" description="Ubiquitin-like protease family profile" evidence="4">
    <location>
        <begin position="201"/>
        <end position="395"/>
    </location>
</feature>
<protein>
    <recommendedName>
        <fullName evidence="4">Ubiquitin-like protease family profile domain-containing protein</fullName>
    </recommendedName>
</protein>
<reference evidence="5" key="1">
    <citation type="submission" date="2019-12" db="EMBL/GenBank/DDBJ databases">
        <title>Genome sequencing and annotation of Brassica cretica.</title>
        <authorList>
            <person name="Studholme D.J."/>
            <person name="Sarris P.F."/>
        </authorList>
    </citation>
    <scope>NUCLEOTIDE SEQUENCE</scope>
    <source>
        <strain evidence="6">PFS-001/15</strain>
        <strain evidence="5">PFS-102/07</strain>
        <tissue evidence="5">Leaf</tissue>
    </source>
</reference>
<dbReference type="GO" id="GO:0008234">
    <property type="term" value="F:cysteine-type peptidase activity"/>
    <property type="evidence" value="ECO:0007669"/>
    <property type="project" value="InterPro"/>
</dbReference>
<dbReference type="Gene3D" id="3.40.395.10">
    <property type="entry name" value="Adenoviral Proteinase, Chain A"/>
    <property type="match status" value="1"/>
</dbReference>
<dbReference type="PROSITE" id="PS50600">
    <property type="entry name" value="ULP_PROTEASE"/>
    <property type="match status" value="1"/>
</dbReference>
<name>A0A8S9K957_BRACR</name>
<organism evidence="5">
    <name type="scientific">Brassica cretica</name>
    <name type="common">Mustard</name>
    <dbReference type="NCBI Taxonomy" id="69181"/>
    <lineage>
        <taxon>Eukaryota</taxon>
        <taxon>Viridiplantae</taxon>
        <taxon>Streptophyta</taxon>
        <taxon>Embryophyta</taxon>
        <taxon>Tracheophyta</taxon>
        <taxon>Spermatophyta</taxon>
        <taxon>Magnoliopsida</taxon>
        <taxon>eudicotyledons</taxon>
        <taxon>Gunneridae</taxon>
        <taxon>Pentapetalae</taxon>
        <taxon>rosids</taxon>
        <taxon>malvids</taxon>
        <taxon>Brassicales</taxon>
        <taxon>Brassicaceae</taxon>
        <taxon>Brassiceae</taxon>
        <taxon>Brassica</taxon>
    </lineage>
</organism>
<evidence type="ECO:0000256" key="3">
    <source>
        <dbReference type="ARBA" id="ARBA00022801"/>
    </source>
</evidence>
<sequence>MKLACLAIVSSVLLSTNLKMKMLKEHAELLGDIDEFFAFPWVVQEACSSSESDSDQNEIDCLVSKTKKKTLNLAHALEVDRKAEVLVRSIIPQDPKRLFEESLFVLADEVTLTSNRGGNVYGFQSRILSSVAPECSACRSGTTFYPTPPRGNGGMAGISEHADRGGGDENDQIIKNVMENLSQYSTPPGSAQRCHIPSFSLGQTQEDPTGGVDDEMADNDHENEMVDNDNELVLDIFTRLVRSMFDNQVTAKGDNTSRFLDSQFAAMLLGNYPKFKKVKPKGQVDFLRKSYSSVTTATRLYLPFNLDKKHWIGLCVDFTTSKIYVFDCNSGLQTNTALGKELLSISEKFIFLMKQCGASDVVVDKPLAVEKIKGVAQNTNPANAGITTSLLIQTHALFGP</sequence>
<keyword evidence="2" id="KW-0645">Protease</keyword>
<evidence type="ECO:0000256" key="1">
    <source>
        <dbReference type="ARBA" id="ARBA00005234"/>
    </source>
</evidence>
<evidence type="ECO:0000313" key="5">
    <source>
        <dbReference type="EMBL" id="KAF2590118.1"/>
    </source>
</evidence>
<dbReference type="Proteomes" id="UP000712281">
    <property type="component" value="Unassembled WGS sequence"/>
</dbReference>
<dbReference type="AlphaFoldDB" id="A0A8S9K957"/>
<gene>
    <name evidence="6" type="ORF">F2Q68_00039162</name>
    <name evidence="5" type="ORF">F2Q70_00038528</name>
</gene>
<dbReference type="SUPFAM" id="SSF54001">
    <property type="entry name" value="Cysteine proteinases"/>
    <property type="match status" value="1"/>
</dbReference>
<dbReference type="InterPro" id="IPR038765">
    <property type="entry name" value="Papain-like_cys_pep_sf"/>
</dbReference>
<accession>A0A8S9K957</accession>
<comment type="caution">
    <text evidence="5">The sequence shown here is derived from an EMBL/GenBank/DDBJ whole genome shotgun (WGS) entry which is preliminary data.</text>
</comment>
<dbReference type="Pfam" id="PF02902">
    <property type="entry name" value="Peptidase_C48"/>
    <property type="match status" value="1"/>
</dbReference>
<evidence type="ECO:0000259" key="4">
    <source>
        <dbReference type="PROSITE" id="PS50600"/>
    </source>
</evidence>
<dbReference type="GO" id="GO:0006508">
    <property type="term" value="P:proteolysis"/>
    <property type="evidence" value="ECO:0007669"/>
    <property type="project" value="UniProtKB-KW"/>
</dbReference>
<keyword evidence="3" id="KW-0378">Hydrolase</keyword>
<dbReference type="EMBL" id="QGKW02000007">
    <property type="protein sequence ID" value="KAF2617021.1"/>
    <property type="molecule type" value="Genomic_DNA"/>
</dbReference>
<evidence type="ECO:0000313" key="6">
    <source>
        <dbReference type="EMBL" id="KAF2617021.1"/>
    </source>
</evidence>
<evidence type="ECO:0000256" key="2">
    <source>
        <dbReference type="ARBA" id="ARBA00022670"/>
    </source>
</evidence>
<dbReference type="EMBL" id="QGKY02000190">
    <property type="protein sequence ID" value="KAF2590118.1"/>
    <property type="molecule type" value="Genomic_DNA"/>
</dbReference>
<proteinExistence type="inferred from homology"/>